<feature type="region of interest" description="Disordered" evidence="1">
    <location>
        <begin position="688"/>
        <end position="710"/>
    </location>
</feature>
<reference evidence="2" key="1">
    <citation type="submission" date="2021-02" db="EMBL/GenBank/DDBJ databases">
        <authorList>
            <person name="Nowell W R."/>
        </authorList>
    </citation>
    <scope>NUCLEOTIDE SEQUENCE</scope>
</reference>
<name>A0A815BRC9_ADIRI</name>
<feature type="compositionally biased region" description="Low complexity" evidence="1">
    <location>
        <begin position="701"/>
        <end position="710"/>
    </location>
</feature>
<organism evidence="2 3">
    <name type="scientific">Adineta ricciae</name>
    <name type="common">Rotifer</name>
    <dbReference type="NCBI Taxonomy" id="249248"/>
    <lineage>
        <taxon>Eukaryota</taxon>
        <taxon>Metazoa</taxon>
        <taxon>Spiralia</taxon>
        <taxon>Gnathifera</taxon>
        <taxon>Rotifera</taxon>
        <taxon>Eurotatoria</taxon>
        <taxon>Bdelloidea</taxon>
        <taxon>Adinetida</taxon>
        <taxon>Adinetidae</taxon>
        <taxon>Adineta</taxon>
    </lineage>
</organism>
<accession>A0A815BRC9</accession>
<dbReference type="EMBL" id="CAJNOR010002290">
    <property type="protein sequence ID" value="CAF1273600.1"/>
    <property type="molecule type" value="Genomic_DNA"/>
</dbReference>
<dbReference type="Proteomes" id="UP000663828">
    <property type="component" value="Unassembled WGS sequence"/>
</dbReference>
<dbReference type="AlphaFoldDB" id="A0A815BRC9"/>
<keyword evidence="3" id="KW-1185">Reference proteome</keyword>
<comment type="caution">
    <text evidence="2">The sequence shown here is derived from an EMBL/GenBank/DDBJ whole genome shotgun (WGS) entry which is preliminary data.</text>
</comment>
<sequence>MAFNYYTIVRKSLEQNAIDCTLPEHIKRGWNRIYTSEENKWKKHQCIIASDVQIPNSVVRHRLATTRIVRQARKELLQRVFELPEELLVNLSIAPQIPETTEEERLEIDWNDEDDDGDATNVKRRKSDITTIIKKQREKRRKHEDYKYDYDNMDALPLDEILEEIRTNIGKDLKPEEFSLIVELMQIISHHKQNQVMNIFDKLTDIQLIKKFGGVPKLVQALQEIQKAFEQVAMKANVASIETVIDILLEKDDTYRIAAKLLNSFNEYMKKNKQQGNVHLTDKSGDISDRDHRLFDILIKDRISRLPISYLNTLINDLQAIRNIGRAQINKTHDDQVKYLIEQLEIIFTRAHFDGINTIFHSIDSSIGRELSKFIDLIERSSNVQLTDSEKIIIESYIQNHLASLTENELKIIYERLAQQGTLKRHATSNEWNQTITMGLMKKVESDGLATIIENMKGARLNINSLDELVQELTCINDYIQTQPSVSVEQIQNQLSLSFFMETRDFNEQKIHDIIKSTNLYSITRIPLPESLTKDECSTYLEQVKSPIIRICLQRILNSIQGKSIDLAKVPIQFYKQYLLDLFDELLHGSDEFNEHLVLEQVQGQLKKNKDLTDKIYRQMVKEKLITIDNKVKLDTERKKLSLITNDIKKILNSKEDRTKTSQLIEMLNKTDLVLPERVKRWYKSKPIASSSPKIKRTSSNRRNNTRIPSTTSRILPSVTKPMKHIDQKSKLSVKLTQKTVKNNLITPSHHIEEEKLEINTQNTIALETGMHEAKIVSPTNDHQPNISSVVAIDNVHNSIEVQPDEANIAKDAIVTDQSPPVIDEPDYRPTIVTDTTIESKQESDLPQKLSPEDRDIQDNSTIPIVKNDLLVDIERDHSLKLDRINEKHLDENDKKSTLIEIEINHSINTHPHSLEQHAALLYYSAPIVNESTEKVHVYLTGVVPESVKEPLYEKTKAQRMLAKSVPLANIHQQTEDNTAITKSSLSNLQASSTQQTIPIVSDTDSFFPQQVPSLDNVSSSVKKPRPMLNKSLKQTEDVYMTSLTNALRQLFSRSEYDSSKLQKIHEELIASGHITPLNEFYRSSNEALRVTLEHCTTYQDLMKWTLSLLQTNHKQNLIRFGHDLYSIAVDLDLLLIERIDETRCALDVQENLKKELQSITESDLREINSFVNASQLEKLINIPKKLNVVSKDRMLSDLYSLVLHLIQVCHTFQRQYQPMQTYIREIADTFKSRAIDNLAHHLDEIEKHLVKTFNITFVGFSKRLRDSRFVLTK</sequence>
<protein>
    <submittedName>
        <fullName evidence="2">Uncharacterized protein</fullName>
    </submittedName>
</protein>
<evidence type="ECO:0000313" key="3">
    <source>
        <dbReference type="Proteomes" id="UP000663828"/>
    </source>
</evidence>
<proteinExistence type="predicted"/>
<evidence type="ECO:0000313" key="2">
    <source>
        <dbReference type="EMBL" id="CAF1273600.1"/>
    </source>
</evidence>
<evidence type="ECO:0000256" key="1">
    <source>
        <dbReference type="SAM" id="MobiDB-lite"/>
    </source>
</evidence>
<gene>
    <name evidence="2" type="ORF">XAT740_LOCUS27430</name>
</gene>